<evidence type="ECO:0000256" key="2">
    <source>
        <dbReference type="ARBA" id="ARBA00022448"/>
    </source>
</evidence>
<feature type="domain" description="ABC transmembrane type-1" evidence="9">
    <location>
        <begin position="85"/>
        <end position="298"/>
    </location>
</feature>
<name>A0A517YWT4_9BACT</name>
<dbReference type="Gene3D" id="1.10.3720.10">
    <property type="entry name" value="MetI-like"/>
    <property type="match status" value="1"/>
</dbReference>
<dbReference type="GO" id="GO:0005886">
    <property type="term" value="C:plasma membrane"/>
    <property type="evidence" value="ECO:0007669"/>
    <property type="project" value="UniProtKB-SubCell"/>
</dbReference>
<evidence type="ECO:0000256" key="4">
    <source>
        <dbReference type="ARBA" id="ARBA00022519"/>
    </source>
</evidence>
<gene>
    <name evidence="10" type="primary">dppC_2</name>
    <name evidence="10" type="ORF">KS4_27550</name>
</gene>
<keyword evidence="3" id="KW-1003">Cell membrane</keyword>
<dbReference type="OrthoDB" id="9797852at2"/>
<dbReference type="EMBL" id="CP036425">
    <property type="protein sequence ID" value="QDU34681.1"/>
    <property type="molecule type" value="Genomic_DNA"/>
</dbReference>
<dbReference type="PROSITE" id="PS50928">
    <property type="entry name" value="ABC_TM1"/>
    <property type="match status" value="1"/>
</dbReference>
<keyword evidence="4" id="KW-0997">Cell inner membrane</keyword>
<dbReference type="Pfam" id="PF00528">
    <property type="entry name" value="BPD_transp_1"/>
    <property type="match status" value="1"/>
</dbReference>
<keyword evidence="11" id="KW-1185">Reference proteome</keyword>
<sequence length="313" mass="33512">MIESTIVKKSIWKPRMSSGWIGAVLLLLIAVPCFVTLPWSVQYFDEPVKGGVTGVMDVVRPPSLAEPFGSDELERSLLWRSLLGGVISLGIGMSAATIAGLIGVSWGAIAGYAGGRVDSVMMRVVDVMLSLPYVLLVVLLNIALQPAVHAGLEIMLAGDMAKLLADVVTLLLAIGGVSWLTMARVVRGQVLSLRSQPFIEAARALGVSPLRIVAVHVLPNLVGVIVVYMTLTVPIAILQESFLSFLGIGVQAPLPSWGNLANDGVTQLVRPLGQMQWWLILFPCALLGLTLMALNFLGDALRDKFDPKRDVKS</sequence>
<feature type="transmembrane region" description="Helical" evidence="8">
    <location>
        <begin position="277"/>
        <end position="298"/>
    </location>
</feature>
<feature type="transmembrane region" description="Helical" evidence="8">
    <location>
        <begin position="164"/>
        <end position="186"/>
    </location>
</feature>
<dbReference type="GO" id="GO:0055085">
    <property type="term" value="P:transmembrane transport"/>
    <property type="evidence" value="ECO:0007669"/>
    <property type="project" value="InterPro"/>
</dbReference>
<evidence type="ECO:0000313" key="10">
    <source>
        <dbReference type="EMBL" id="QDU34681.1"/>
    </source>
</evidence>
<keyword evidence="2 8" id="KW-0813">Transport</keyword>
<feature type="transmembrane region" description="Helical" evidence="8">
    <location>
        <begin position="20"/>
        <end position="41"/>
    </location>
</feature>
<dbReference type="CDD" id="cd06261">
    <property type="entry name" value="TM_PBP2"/>
    <property type="match status" value="1"/>
</dbReference>
<accession>A0A517YWT4</accession>
<evidence type="ECO:0000256" key="1">
    <source>
        <dbReference type="ARBA" id="ARBA00004429"/>
    </source>
</evidence>
<keyword evidence="5 8" id="KW-0812">Transmembrane</keyword>
<dbReference type="SUPFAM" id="SSF161098">
    <property type="entry name" value="MetI-like"/>
    <property type="match status" value="1"/>
</dbReference>
<dbReference type="PANTHER" id="PTHR43386:SF2">
    <property type="entry name" value="OLIGOPEPTIDE TRANSPORT SYSTEM PERMEASE PROTEIN OPPC"/>
    <property type="match status" value="1"/>
</dbReference>
<keyword evidence="7 8" id="KW-0472">Membrane</keyword>
<feature type="transmembrane region" description="Helical" evidence="8">
    <location>
        <begin position="213"/>
        <end position="237"/>
    </location>
</feature>
<comment type="subcellular location">
    <subcellularLocation>
        <location evidence="1">Cell inner membrane</location>
        <topology evidence="1">Multi-pass membrane protein</topology>
    </subcellularLocation>
    <subcellularLocation>
        <location evidence="8">Cell membrane</location>
        <topology evidence="8">Multi-pass membrane protein</topology>
    </subcellularLocation>
</comment>
<reference evidence="10 11" key="1">
    <citation type="submission" date="2019-02" db="EMBL/GenBank/DDBJ databases">
        <title>Deep-cultivation of Planctomycetes and their phenomic and genomic characterization uncovers novel biology.</title>
        <authorList>
            <person name="Wiegand S."/>
            <person name="Jogler M."/>
            <person name="Boedeker C."/>
            <person name="Pinto D."/>
            <person name="Vollmers J."/>
            <person name="Rivas-Marin E."/>
            <person name="Kohn T."/>
            <person name="Peeters S.H."/>
            <person name="Heuer A."/>
            <person name="Rast P."/>
            <person name="Oberbeckmann S."/>
            <person name="Bunk B."/>
            <person name="Jeske O."/>
            <person name="Meyerdierks A."/>
            <person name="Storesund J.E."/>
            <person name="Kallscheuer N."/>
            <person name="Luecker S."/>
            <person name="Lage O.M."/>
            <person name="Pohl T."/>
            <person name="Merkel B.J."/>
            <person name="Hornburger P."/>
            <person name="Mueller R.-W."/>
            <person name="Bruemmer F."/>
            <person name="Labrenz M."/>
            <person name="Spormann A.M."/>
            <person name="Op den Camp H."/>
            <person name="Overmann J."/>
            <person name="Amann R."/>
            <person name="Jetten M.S.M."/>
            <person name="Mascher T."/>
            <person name="Medema M.H."/>
            <person name="Devos D.P."/>
            <person name="Kaster A.-K."/>
            <person name="Ovreas L."/>
            <person name="Rohde M."/>
            <person name="Galperin M.Y."/>
            <person name="Jogler C."/>
        </authorList>
    </citation>
    <scope>NUCLEOTIDE SEQUENCE [LARGE SCALE GENOMIC DNA]</scope>
    <source>
        <strain evidence="10 11">KS4</strain>
    </source>
</reference>
<evidence type="ECO:0000259" key="9">
    <source>
        <dbReference type="PROSITE" id="PS50928"/>
    </source>
</evidence>
<evidence type="ECO:0000256" key="3">
    <source>
        <dbReference type="ARBA" id="ARBA00022475"/>
    </source>
</evidence>
<protein>
    <submittedName>
        <fullName evidence="10">Dipeptide transport system permease protein DppC</fullName>
    </submittedName>
</protein>
<evidence type="ECO:0000256" key="7">
    <source>
        <dbReference type="ARBA" id="ARBA00023136"/>
    </source>
</evidence>
<feature type="transmembrane region" description="Helical" evidence="8">
    <location>
        <begin position="82"/>
        <end position="112"/>
    </location>
</feature>
<dbReference type="InterPro" id="IPR050366">
    <property type="entry name" value="BP-dependent_transpt_permease"/>
</dbReference>
<evidence type="ECO:0000256" key="5">
    <source>
        <dbReference type="ARBA" id="ARBA00022692"/>
    </source>
</evidence>
<dbReference type="AlphaFoldDB" id="A0A517YWT4"/>
<evidence type="ECO:0000313" key="11">
    <source>
        <dbReference type="Proteomes" id="UP000317369"/>
    </source>
</evidence>
<dbReference type="PANTHER" id="PTHR43386">
    <property type="entry name" value="OLIGOPEPTIDE TRANSPORT SYSTEM PERMEASE PROTEIN APPC"/>
    <property type="match status" value="1"/>
</dbReference>
<evidence type="ECO:0000256" key="8">
    <source>
        <dbReference type="RuleBase" id="RU363032"/>
    </source>
</evidence>
<comment type="similarity">
    <text evidence="8">Belongs to the binding-protein-dependent transport system permease family.</text>
</comment>
<feature type="transmembrane region" description="Helical" evidence="8">
    <location>
        <begin position="124"/>
        <end position="144"/>
    </location>
</feature>
<dbReference type="InterPro" id="IPR035906">
    <property type="entry name" value="MetI-like_sf"/>
</dbReference>
<organism evidence="10 11">
    <name type="scientific">Poriferisphaera corsica</name>
    <dbReference type="NCBI Taxonomy" id="2528020"/>
    <lineage>
        <taxon>Bacteria</taxon>
        <taxon>Pseudomonadati</taxon>
        <taxon>Planctomycetota</taxon>
        <taxon>Phycisphaerae</taxon>
        <taxon>Phycisphaerales</taxon>
        <taxon>Phycisphaeraceae</taxon>
        <taxon>Poriferisphaera</taxon>
    </lineage>
</organism>
<dbReference type="KEGG" id="pcor:KS4_27550"/>
<dbReference type="Proteomes" id="UP000317369">
    <property type="component" value="Chromosome"/>
</dbReference>
<dbReference type="InterPro" id="IPR000515">
    <property type="entry name" value="MetI-like"/>
</dbReference>
<proteinExistence type="inferred from homology"/>
<evidence type="ECO:0000256" key="6">
    <source>
        <dbReference type="ARBA" id="ARBA00022989"/>
    </source>
</evidence>
<keyword evidence="6 8" id="KW-1133">Transmembrane helix</keyword>